<sequence length="96" mass="10595">MYKITPTVGCVMTGMQGWPRTTACTLGDFNSNLVVPWRPHDEPRSSPVTSNLSQNLSECSVRFPFSYFVCATFCSASVRMNSGDLLPTCLLPRQEG</sequence>
<organism evidence="1 2">
    <name type="scientific">Portunus trituberculatus</name>
    <name type="common">Swimming crab</name>
    <name type="synonym">Neptunus trituberculatus</name>
    <dbReference type="NCBI Taxonomy" id="210409"/>
    <lineage>
        <taxon>Eukaryota</taxon>
        <taxon>Metazoa</taxon>
        <taxon>Ecdysozoa</taxon>
        <taxon>Arthropoda</taxon>
        <taxon>Crustacea</taxon>
        <taxon>Multicrustacea</taxon>
        <taxon>Malacostraca</taxon>
        <taxon>Eumalacostraca</taxon>
        <taxon>Eucarida</taxon>
        <taxon>Decapoda</taxon>
        <taxon>Pleocyemata</taxon>
        <taxon>Brachyura</taxon>
        <taxon>Eubrachyura</taxon>
        <taxon>Portunoidea</taxon>
        <taxon>Portunidae</taxon>
        <taxon>Portuninae</taxon>
        <taxon>Portunus</taxon>
    </lineage>
</organism>
<evidence type="ECO:0000313" key="2">
    <source>
        <dbReference type="Proteomes" id="UP000324222"/>
    </source>
</evidence>
<accession>A0A5B7D4U8</accession>
<dbReference type="AlphaFoldDB" id="A0A5B7D4U8"/>
<evidence type="ECO:0000313" key="1">
    <source>
        <dbReference type="EMBL" id="MPC16511.1"/>
    </source>
</evidence>
<name>A0A5B7D4U8_PORTR</name>
<reference evidence="1 2" key="1">
    <citation type="submission" date="2019-05" db="EMBL/GenBank/DDBJ databases">
        <title>Another draft genome of Portunus trituberculatus and its Hox gene families provides insights of decapod evolution.</title>
        <authorList>
            <person name="Jeong J.-H."/>
            <person name="Song I."/>
            <person name="Kim S."/>
            <person name="Choi T."/>
            <person name="Kim D."/>
            <person name="Ryu S."/>
            <person name="Kim W."/>
        </authorList>
    </citation>
    <scope>NUCLEOTIDE SEQUENCE [LARGE SCALE GENOMIC DNA]</scope>
    <source>
        <tissue evidence="1">Muscle</tissue>
    </source>
</reference>
<keyword evidence="2" id="KW-1185">Reference proteome</keyword>
<dbReference type="EMBL" id="VSRR010000513">
    <property type="protein sequence ID" value="MPC16511.1"/>
    <property type="molecule type" value="Genomic_DNA"/>
</dbReference>
<gene>
    <name evidence="1" type="ORF">E2C01_009336</name>
</gene>
<protein>
    <submittedName>
        <fullName evidence="1">Uncharacterized protein</fullName>
    </submittedName>
</protein>
<dbReference type="Proteomes" id="UP000324222">
    <property type="component" value="Unassembled WGS sequence"/>
</dbReference>
<proteinExistence type="predicted"/>
<comment type="caution">
    <text evidence="1">The sequence shown here is derived from an EMBL/GenBank/DDBJ whole genome shotgun (WGS) entry which is preliminary data.</text>
</comment>